<evidence type="ECO:0000259" key="1">
    <source>
        <dbReference type="SMART" id="SM00849"/>
    </source>
</evidence>
<name>A0A6J6EWI4_9ZZZZ</name>
<dbReference type="InterPro" id="IPR001279">
    <property type="entry name" value="Metallo-B-lactamas"/>
</dbReference>
<organism evidence="2">
    <name type="scientific">freshwater metagenome</name>
    <dbReference type="NCBI Taxonomy" id="449393"/>
    <lineage>
        <taxon>unclassified sequences</taxon>
        <taxon>metagenomes</taxon>
        <taxon>ecological metagenomes</taxon>
    </lineage>
</organism>
<dbReference type="SUPFAM" id="SSF56281">
    <property type="entry name" value="Metallo-hydrolase/oxidoreductase"/>
    <property type="match status" value="1"/>
</dbReference>
<dbReference type="InterPro" id="IPR050855">
    <property type="entry name" value="NDM-1-like"/>
</dbReference>
<accession>A0A6J6EWI4</accession>
<protein>
    <submittedName>
        <fullName evidence="2">Unannotated protein</fullName>
    </submittedName>
</protein>
<dbReference type="SMART" id="SM00849">
    <property type="entry name" value="Lactamase_B"/>
    <property type="match status" value="1"/>
</dbReference>
<feature type="domain" description="Metallo-beta-lactamase" evidence="1">
    <location>
        <begin position="49"/>
        <end position="244"/>
    </location>
</feature>
<dbReference type="InterPro" id="IPR036866">
    <property type="entry name" value="RibonucZ/Hydroxyglut_hydro"/>
</dbReference>
<dbReference type="CDD" id="cd16282">
    <property type="entry name" value="metallo-hydrolase-like_MBL-fold"/>
    <property type="match status" value="1"/>
</dbReference>
<proteinExistence type="predicted"/>
<dbReference type="Gene3D" id="3.60.15.10">
    <property type="entry name" value="Ribonuclease Z/Hydroxyacylglutathione hydrolase-like"/>
    <property type="match status" value="1"/>
</dbReference>
<dbReference type="Pfam" id="PF00753">
    <property type="entry name" value="Lactamase_B"/>
    <property type="match status" value="1"/>
</dbReference>
<gene>
    <name evidence="2" type="ORF">UFOPK1762_00559</name>
</gene>
<sequence>MDVTSAMVLHGPNANFWLFVLNSAMSSLSRIQLTEHVYAAEQARAGTGWSNSGLVSSGRGLVVDSLYDVRLTKELAALYAEVFPEQPGTLVNTHHNGDHCWGNQVFVGAEIIAHRGCASRFSDFTPERAEMIRTMVDPPESMRSIHEEWADFDFSDVVLTHPTTVIDSNLTIDLDDVRVDLLYVGPAHTEGDLVVHVPEEGVVLMGDVLFNKCAPIGWEGSTDNWIAALRLVEALEPQFVVPGHGPVCDLEGLRDARRYFEAVQNHAKASWTAGQSVLDCCSGIDLGPWVTWDEPWRLAANVHRIYRECEGAAWNTPFDASAVMADVEELRRRLEG</sequence>
<evidence type="ECO:0000313" key="2">
    <source>
        <dbReference type="EMBL" id="CAB4580357.1"/>
    </source>
</evidence>
<reference evidence="2" key="1">
    <citation type="submission" date="2020-05" db="EMBL/GenBank/DDBJ databases">
        <authorList>
            <person name="Chiriac C."/>
            <person name="Salcher M."/>
            <person name="Ghai R."/>
            <person name="Kavagutti S V."/>
        </authorList>
    </citation>
    <scope>NUCLEOTIDE SEQUENCE</scope>
</reference>
<dbReference type="AlphaFoldDB" id="A0A6J6EWI4"/>
<dbReference type="PANTHER" id="PTHR42951">
    <property type="entry name" value="METALLO-BETA-LACTAMASE DOMAIN-CONTAINING"/>
    <property type="match status" value="1"/>
</dbReference>
<dbReference type="EMBL" id="CAEZTY010000013">
    <property type="protein sequence ID" value="CAB4580357.1"/>
    <property type="molecule type" value="Genomic_DNA"/>
</dbReference>